<evidence type="ECO:0000256" key="4">
    <source>
        <dbReference type="ARBA" id="ARBA00022989"/>
    </source>
</evidence>
<accession>A0A1W0WZ32</accession>
<keyword evidence="3 6" id="KW-0812">Transmembrane</keyword>
<comment type="similarity">
    <text evidence="2">Belongs to the unc-50 family.</text>
</comment>
<keyword evidence="4 6" id="KW-1133">Transmembrane helix</keyword>
<dbReference type="InterPro" id="IPR007881">
    <property type="entry name" value="UNC-50"/>
</dbReference>
<reference evidence="8" key="1">
    <citation type="submission" date="2017-01" db="EMBL/GenBank/DDBJ databases">
        <title>Comparative genomics of anhydrobiosis in the tardigrade Hypsibius dujardini.</title>
        <authorList>
            <person name="Yoshida Y."/>
            <person name="Koutsovoulos G."/>
            <person name="Laetsch D."/>
            <person name="Stevens L."/>
            <person name="Kumar S."/>
            <person name="Horikawa D."/>
            <person name="Ishino K."/>
            <person name="Komine S."/>
            <person name="Tomita M."/>
            <person name="Blaxter M."/>
            <person name="Arakawa K."/>
        </authorList>
    </citation>
    <scope>NUCLEOTIDE SEQUENCE [LARGE SCALE GENOMIC DNA]</scope>
    <source>
        <strain evidence="8">Z151</strain>
    </source>
</reference>
<evidence type="ECO:0000256" key="6">
    <source>
        <dbReference type="SAM" id="Phobius"/>
    </source>
</evidence>
<dbReference type="PANTHER" id="PTHR12841">
    <property type="entry name" value="PROTEIN UNC-50 HOMOLOG"/>
    <property type="match status" value="1"/>
</dbReference>
<evidence type="ECO:0000313" key="8">
    <source>
        <dbReference type="Proteomes" id="UP000192578"/>
    </source>
</evidence>
<dbReference type="PANTHER" id="PTHR12841:SF6">
    <property type="entry name" value="PROTEIN UNC-50 HOMOLOG"/>
    <property type="match status" value="1"/>
</dbReference>
<evidence type="ECO:0000256" key="5">
    <source>
        <dbReference type="ARBA" id="ARBA00023136"/>
    </source>
</evidence>
<feature type="transmembrane region" description="Helical" evidence="6">
    <location>
        <begin position="183"/>
        <end position="204"/>
    </location>
</feature>
<protein>
    <submittedName>
        <fullName evidence="7">Protein unc-50-like protein A</fullName>
    </submittedName>
</protein>
<comment type="caution">
    <text evidence="7">The sequence shown here is derived from an EMBL/GenBank/DDBJ whole genome shotgun (WGS) entry which is preliminary data.</text>
</comment>
<feature type="transmembrane region" description="Helical" evidence="6">
    <location>
        <begin position="216"/>
        <end position="237"/>
    </location>
</feature>
<evidence type="ECO:0000256" key="1">
    <source>
        <dbReference type="ARBA" id="ARBA00004141"/>
    </source>
</evidence>
<dbReference type="Proteomes" id="UP000192578">
    <property type="component" value="Unassembled WGS sequence"/>
</dbReference>
<dbReference type="Pfam" id="PF05216">
    <property type="entry name" value="UNC-50"/>
    <property type="match status" value="1"/>
</dbReference>
<dbReference type="OrthoDB" id="10027013at2759"/>
<keyword evidence="8" id="KW-1185">Reference proteome</keyword>
<name>A0A1W0WZ32_HYPEX</name>
<dbReference type="AlphaFoldDB" id="A0A1W0WZ32"/>
<organism evidence="7 8">
    <name type="scientific">Hypsibius exemplaris</name>
    <name type="common">Freshwater tardigrade</name>
    <dbReference type="NCBI Taxonomy" id="2072580"/>
    <lineage>
        <taxon>Eukaryota</taxon>
        <taxon>Metazoa</taxon>
        <taxon>Ecdysozoa</taxon>
        <taxon>Tardigrada</taxon>
        <taxon>Eutardigrada</taxon>
        <taxon>Parachela</taxon>
        <taxon>Hypsibioidea</taxon>
        <taxon>Hypsibiidae</taxon>
        <taxon>Hypsibius</taxon>
    </lineage>
</organism>
<dbReference type="GO" id="GO:0000139">
    <property type="term" value="C:Golgi membrane"/>
    <property type="evidence" value="ECO:0007669"/>
    <property type="project" value="TreeGrafter"/>
</dbReference>
<evidence type="ECO:0000313" key="7">
    <source>
        <dbReference type="EMBL" id="OQV20453.1"/>
    </source>
</evidence>
<gene>
    <name evidence="7" type="ORF">BV898_05498</name>
</gene>
<evidence type="ECO:0000256" key="2">
    <source>
        <dbReference type="ARBA" id="ARBA00006293"/>
    </source>
</evidence>
<sequence>MAVTITFPESCLCSTERLTAAAKRWRFLRKLKRYDQMDFQFALWQMVHLIIGPRKVYRNFVSRKETKNQFARDDPAFLVLLAGFLCLSSGLITLVLGLGFLGFVKFFLWSVFVDCIATGLVVATVMWAITNQFFRADPALDVEWGYSFDIHLNGTFAFLVFIHILQPLFYYPVLNAWDFVGTFLSNTLYLLACTYYLYITFLGYSSVPFLKSTKRLLSVFPIMVLLYIVSLSVGWNISRTVMNFYHYRVM</sequence>
<feature type="transmembrane region" description="Helical" evidence="6">
    <location>
        <begin position="150"/>
        <end position="171"/>
    </location>
</feature>
<dbReference type="EMBL" id="MTYJ01000030">
    <property type="protein sequence ID" value="OQV20453.1"/>
    <property type="molecule type" value="Genomic_DNA"/>
</dbReference>
<feature type="transmembrane region" description="Helical" evidence="6">
    <location>
        <begin position="106"/>
        <end position="129"/>
    </location>
</feature>
<proteinExistence type="inferred from homology"/>
<evidence type="ECO:0000256" key="3">
    <source>
        <dbReference type="ARBA" id="ARBA00022692"/>
    </source>
</evidence>
<keyword evidence="5 6" id="KW-0472">Membrane</keyword>
<comment type="subcellular location">
    <subcellularLocation>
        <location evidence="1">Membrane</location>
        <topology evidence="1">Multi-pass membrane protein</topology>
    </subcellularLocation>
</comment>
<feature type="transmembrane region" description="Helical" evidence="6">
    <location>
        <begin position="77"/>
        <end position="100"/>
    </location>
</feature>